<accession>A0A371ELL4</accession>
<dbReference type="STRING" id="157652.A0A371ELL4"/>
<evidence type="ECO:0000313" key="1">
    <source>
        <dbReference type="EMBL" id="RDX66854.1"/>
    </source>
</evidence>
<dbReference type="EMBL" id="QJKJ01013246">
    <property type="protein sequence ID" value="RDX66854.1"/>
    <property type="molecule type" value="Genomic_DNA"/>
</dbReference>
<evidence type="ECO:0000313" key="2">
    <source>
        <dbReference type="Proteomes" id="UP000257109"/>
    </source>
</evidence>
<keyword evidence="2" id="KW-1185">Reference proteome</keyword>
<dbReference type="Proteomes" id="UP000257109">
    <property type="component" value="Unassembled WGS sequence"/>
</dbReference>
<gene>
    <name evidence="1" type="primary">GIP</name>
    <name evidence="1" type="ORF">CR513_54337</name>
</gene>
<sequence>MNMRRVIISLAAHFGWNLEQFDVKNVFLYGDLEEEVYMEIPQDSILIMKRTRPDITYVVNVANPRKGLLFKKEGTLSMEIYPDADYAKSVVDKRSTFGYCMFLGGNLVTLRSNKLNVVVRSSAEAEFRAMSQGICEGLWMKIILDNLKIKYEGPIKLFL</sequence>
<proteinExistence type="predicted"/>
<feature type="non-terminal residue" evidence="1">
    <location>
        <position position="1"/>
    </location>
</feature>
<dbReference type="OrthoDB" id="414945at2759"/>
<dbReference type="PANTHER" id="PTHR11439">
    <property type="entry name" value="GAG-POL-RELATED RETROTRANSPOSON"/>
    <property type="match status" value="1"/>
</dbReference>
<organism evidence="1 2">
    <name type="scientific">Mucuna pruriens</name>
    <name type="common">Velvet bean</name>
    <name type="synonym">Dolichos pruriens</name>
    <dbReference type="NCBI Taxonomy" id="157652"/>
    <lineage>
        <taxon>Eukaryota</taxon>
        <taxon>Viridiplantae</taxon>
        <taxon>Streptophyta</taxon>
        <taxon>Embryophyta</taxon>
        <taxon>Tracheophyta</taxon>
        <taxon>Spermatophyta</taxon>
        <taxon>Magnoliopsida</taxon>
        <taxon>eudicotyledons</taxon>
        <taxon>Gunneridae</taxon>
        <taxon>Pentapetalae</taxon>
        <taxon>rosids</taxon>
        <taxon>fabids</taxon>
        <taxon>Fabales</taxon>
        <taxon>Fabaceae</taxon>
        <taxon>Papilionoideae</taxon>
        <taxon>50 kb inversion clade</taxon>
        <taxon>NPAAA clade</taxon>
        <taxon>indigoferoid/millettioid clade</taxon>
        <taxon>Phaseoleae</taxon>
        <taxon>Mucuna</taxon>
    </lineage>
</organism>
<protein>
    <submittedName>
        <fullName evidence="1">Copia protein</fullName>
    </submittedName>
</protein>
<dbReference type="AlphaFoldDB" id="A0A371ELL4"/>
<comment type="caution">
    <text evidence="1">The sequence shown here is derived from an EMBL/GenBank/DDBJ whole genome shotgun (WGS) entry which is preliminary data.</text>
</comment>
<name>A0A371ELL4_MUCPR</name>
<dbReference type="CDD" id="cd09272">
    <property type="entry name" value="RNase_HI_RT_Ty1"/>
    <property type="match status" value="1"/>
</dbReference>
<dbReference type="PANTHER" id="PTHR11439:SF440">
    <property type="entry name" value="INTEGRASE CATALYTIC DOMAIN-CONTAINING PROTEIN"/>
    <property type="match status" value="1"/>
</dbReference>
<reference evidence="1" key="1">
    <citation type="submission" date="2018-05" db="EMBL/GenBank/DDBJ databases">
        <title>Draft genome of Mucuna pruriens seed.</title>
        <authorList>
            <person name="Nnadi N.E."/>
            <person name="Vos R."/>
            <person name="Hasami M.H."/>
            <person name="Devisetty U.K."/>
            <person name="Aguiy J.C."/>
        </authorList>
    </citation>
    <scope>NUCLEOTIDE SEQUENCE [LARGE SCALE GENOMIC DNA]</scope>
    <source>
        <strain evidence="1">JCA_2017</strain>
    </source>
</reference>